<keyword evidence="1 3" id="KW-0812">Transmembrane</keyword>
<dbReference type="EMBL" id="PITJ01002116">
    <property type="protein sequence ID" value="TBT97710.1"/>
    <property type="molecule type" value="Genomic_DNA"/>
</dbReference>
<organism evidence="3 4">
    <name type="scientific">Hamiltosporidium tvaerminnensis</name>
    <dbReference type="NCBI Taxonomy" id="1176355"/>
    <lineage>
        <taxon>Eukaryota</taxon>
        <taxon>Fungi</taxon>
        <taxon>Fungi incertae sedis</taxon>
        <taxon>Microsporidia</taxon>
        <taxon>Dubosqiidae</taxon>
        <taxon>Hamiltosporidium</taxon>
    </lineage>
</organism>
<dbReference type="AlphaFoldDB" id="A0A4Q9KTZ5"/>
<protein>
    <submittedName>
        <fullName evidence="3">8TM microsporidial transmembrane domain-containing protein</fullName>
    </submittedName>
</protein>
<sequence length="306" mass="37072">MSLTDILVSIYTKDIKYYLLSLLLPYDISSIENLLVLLLLKEKWYSLFCGFVLSLYSYYYLPFLILIGIKFYKRNIKIGMPMSIILGISMWMYNIICSMFDKYNINNYKTTPLYIFKSIFLIWYNNYKDLYNILHYPSQNMFWYLYMHMYKQYSLYVYSIFTITYFFIFTILPVNISYVHIIVLLFFKPCNYKNFILLPFLEGNGRVFTEEKMVNKERIFNEGWVFFCVVGFLQMCQKAEKSNLKMFIFIIQKSSKDLFYHFLYKHPYKLTRSIGHGRIDRIEKPILKCLSKINIYENIRTNVIDK</sequence>
<dbReference type="InterPro" id="IPR031497">
    <property type="entry name" value="8TM_micro"/>
</dbReference>
<feature type="transmembrane region" description="Helical" evidence="1">
    <location>
        <begin position="155"/>
        <end position="187"/>
    </location>
</feature>
<evidence type="ECO:0000259" key="2">
    <source>
        <dbReference type="Pfam" id="PF17028"/>
    </source>
</evidence>
<evidence type="ECO:0000313" key="3">
    <source>
        <dbReference type="EMBL" id="TBT97710.1"/>
    </source>
</evidence>
<keyword evidence="1" id="KW-1133">Transmembrane helix</keyword>
<feature type="transmembrane region" description="Helical" evidence="1">
    <location>
        <begin position="78"/>
        <end position="100"/>
    </location>
</feature>
<dbReference type="Proteomes" id="UP000292362">
    <property type="component" value="Unassembled WGS sequence"/>
</dbReference>
<dbReference type="VEuPathDB" id="MicrosporidiaDB:CWI37_2116p0010"/>
<feature type="domain" description="Microsporidial 8TM transmembrane" evidence="2">
    <location>
        <begin position="2"/>
        <end position="239"/>
    </location>
</feature>
<reference evidence="3 4" key="1">
    <citation type="submission" date="2017-12" db="EMBL/GenBank/DDBJ databases">
        <authorList>
            <person name="Pombert J.-F."/>
            <person name="Haag K.L."/>
            <person name="Ebert D."/>
        </authorList>
    </citation>
    <scope>NUCLEOTIDE SEQUENCE [LARGE SCALE GENOMIC DNA]</scope>
    <source>
        <strain evidence="3">FI-OER-3-3</strain>
    </source>
</reference>
<evidence type="ECO:0000256" key="1">
    <source>
        <dbReference type="SAM" id="Phobius"/>
    </source>
</evidence>
<dbReference type="Pfam" id="PF17028">
    <property type="entry name" value="8TM_micro"/>
    <property type="match status" value="1"/>
</dbReference>
<name>A0A4Q9KTZ5_9MICR</name>
<feature type="transmembrane region" description="Helical" evidence="1">
    <location>
        <begin position="17"/>
        <end position="40"/>
    </location>
</feature>
<evidence type="ECO:0000313" key="4">
    <source>
        <dbReference type="Proteomes" id="UP000292362"/>
    </source>
</evidence>
<accession>A0A4Q9KTZ5</accession>
<keyword evidence="1" id="KW-0472">Membrane</keyword>
<feature type="transmembrane region" description="Helical" evidence="1">
    <location>
        <begin position="47"/>
        <end position="72"/>
    </location>
</feature>
<gene>
    <name evidence="3" type="ORF">CWI37_2116p0010</name>
</gene>
<comment type="caution">
    <text evidence="3">The sequence shown here is derived from an EMBL/GenBank/DDBJ whole genome shotgun (WGS) entry which is preliminary data.</text>
</comment>
<proteinExistence type="predicted"/>